<keyword evidence="28" id="KW-1015">Disulfide bond</keyword>
<dbReference type="GO" id="GO:0007399">
    <property type="term" value="P:nervous system development"/>
    <property type="evidence" value="ECO:0007669"/>
    <property type="project" value="UniProtKB-KW"/>
</dbReference>
<dbReference type="InterPro" id="IPR017452">
    <property type="entry name" value="GPCR_Rhodpsn_7TM"/>
</dbReference>
<dbReference type="GO" id="GO:0030659">
    <property type="term" value="C:cytoplasmic vesicle membrane"/>
    <property type="evidence" value="ECO:0007669"/>
    <property type="project" value="UniProtKB-SubCell"/>
</dbReference>
<feature type="transmembrane region" description="Helical" evidence="42">
    <location>
        <begin position="147"/>
        <end position="166"/>
    </location>
</feature>
<comment type="subcellular location">
    <subcellularLocation>
        <location evidence="10">Cell projection</location>
        <location evidence="10">Axon</location>
    </subcellularLocation>
    <subcellularLocation>
        <location evidence="5">Cell projection</location>
        <location evidence="5">Dendrite</location>
    </subcellularLocation>
    <subcellularLocation>
        <location evidence="6">Cell projection</location>
        <location evidence="6">Dendritic spine membrane</location>
        <topology evidence="6">Multi-pass membrane protein</topology>
    </subcellularLocation>
    <subcellularLocation>
        <location evidence="4">Cytoplasm</location>
        <location evidence="4">Cytoskeleton</location>
    </subcellularLocation>
    <subcellularLocation>
        <location evidence="11">Cytoplasm</location>
        <location evidence="11">Perinuclear region</location>
    </subcellularLocation>
    <subcellularLocation>
        <location evidence="8">Cytoplasmic vesicle membrane</location>
        <topology evidence="8">Multi-pass membrane protein</topology>
    </subcellularLocation>
    <subcellularLocation>
        <location evidence="7">Early endosome</location>
    </subcellularLocation>
    <subcellularLocation>
        <location evidence="9">Endoplasmic reticulum membrane</location>
        <topology evidence="9">Multi-pass membrane protein</topology>
    </subcellularLocation>
    <subcellularLocation>
        <location evidence="13">Golgi apparatus membrane</location>
        <topology evidence="13">Multi-pass membrane protein</topology>
    </subcellularLocation>
    <subcellularLocation>
        <location evidence="12">Golgi apparatus</location>
        <location evidence="12">trans-Golgi network</location>
    </subcellularLocation>
    <subcellularLocation>
        <location evidence="3">Mitochondrion membrane</location>
        <topology evidence="3">Multi-pass membrane protein</topology>
    </subcellularLocation>
    <subcellularLocation>
        <location evidence="1">Nucleus</location>
    </subcellularLocation>
    <subcellularLocation>
        <location evidence="37">Postsynaptic density</location>
    </subcellularLocation>
    <subcellularLocation>
        <location evidence="2">Recycling endosome</location>
    </subcellularLocation>
</comment>
<dbReference type="Proteomes" id="UP000424527">
    <property type="component" value="Unassembled WGS sequence"/>
</dbReference>
<evidence type="ECO:0000256" key="29">
    <source>
        <dbReference type="ARBA" id="ARBA00023170"/>
    </source>
</evidence>
<keyword evidence="35" id="KW-0131">Cell cycle</keyword>
<dbReference type="PRINTS" id="PR00237">
    <property type="entry name" value="GPCRRHODOPSN"/>
</dbReference>
<evidence type="ECO:0000256" key="40">
    <source>
        <dbReference type="ARBA" id="ARBA00043164"/>
    </source>
</evidence>
<dbReference type="GO" id="GO:0014069">
    <property type="term" value="C:postsynaptic density"/>
    <property type="evidence" value="ECO:0007669"/>
    <property type="project" value="UniProtKB-SubCell"/>
</dbReference>
<evidence type="ECO:0000256" key="37">
    <source>
        <dbReference type="ARBA" id="ARBA00034105"/>
    </source>
</evidence>
<dbReference type="GO" id="GO:0030284">
    <property type="term" value="F:nuclear estrogen receptor activity"/>
    <property type="evidence" value="ECO:0007669"/>
    <property type="project" value="TreeGrafter"/>
</dbReference>
<evidence type="ECO:0000256" key="21">
    <source>
        <dbReference type="ARBA" id="ARBA00022902"/>
    </source>
</evidence>
<dbReference type="Pfam" id="PF00001">
    <property type="entry name" value="7tm_1"/>
    <property type="match status" value="1"/>
</dbReference>
<dbReference type="SUPFAM" id="SSF81321">
    <property type="entry name" value="Family A G protein-coupled receptor-like"/>
    <property type="match status" value="1"/>
</dbReference>
<evidence type="ECO:0000313" key="44">
    <source>
        <dbReference type="EMBL" id="KAE8284349.1"/>
    </source>
</evidence>
<evidence type="ECO:0000256" key="5">
    <source>
        <dbReference type="ARBA" id="ARBA00004279"/>
    </source>
</evidence>
<evidence type="ECO:0000259" key="43">
    <source>
        <dbReference type="PROSITE" id="PS50262"/>
    </source>
</evidence>
<name>A0A6G0HYN1_LARCR</name>
<dbReference type="GO" id="GO:0030154">
    <property type="term" value="P:cell differentiation"/>
    <property type="evidence" value="ECO:0007669"/>
    <property type="project" value="UniProtKB-KW"/>
</dbReference>
<evidence type="ECO:0000256" key="33">
    <source>
        <dbReference type="ARBA" id="ARBA00023257"/>
    </source>
</evidence>
<dbReference type="GO" id="GO:0071392">
    <property type="term" value="P:cellular response to estradiol stimulus"/>
    <property type="evidence" value="ECO:0007669"/>
    <property type="project" value="UniProtKB-ARBA"/>
</dbReference>
<keyword evidence="15" id="KW-0963">Cytoplasm</keyword>
<evidence type="ECO:0000256" key="24">
    <source>
        <dbReference type="ARBA" id="ARBA00023034"/>
    </source>
</evidence>
<dbReference type="GO" id="GO:0031966">
    <property type="term" value="C:mitochondrial membrane"/>
    <property type="evidence" value="ECO:0007669"/>
    <property type="project" value="UniProtKB-SubCell"/>
</dbReference>
<evidence type="ECO:0000313" key="45">
    <source>
        <dbReference type="Proteomes" id="UP000424527"/>
    </source>
</evidence>
<keyword evidence="27 42" id="KW-0472">Membrane</keyword>
<evidence type="ECO:0000256" key="41">
    <source>
        <dbReference type="RuleBase" id="RU000688"/>
    </source>
</evidence>
<dbReference type="AlphaFoldDB" id="A0A6G0HYN1"/>
<keyword evidence="29 41" id="KW-0675">Receptor</keyword>
<evidence type="ECO:0000256" key="34">
    <source>
        <dbReference type="ARBA" id="ARBA00023273"/>
    </source>
</evidence>
<evidence type="ECO:0000256" key="10">
    <source>
        <dbReference type="ARBA" id="ARBA00004489"/>
    </source>
</evidence>
<evidence type="ECO:0000256" key="18">
    <source>
        <dbReference type="ARBA" id="ARBA00022753"/>
    </source>
</evidence>
<dbReference type="PROSITE" id="PS00237">
    <property type="entry name" value="G_PROTEIN_RECEP_F1_1"/>
    <property type="match status" value="1"/>
</dbReference>
<evidence type="ECO:0000256" key="13">
    <source>
        <dbReference type="ARBA" id="ARBA00004653"/>
    </source>
</evidence>
<evidence type="ECO:0000256" key="19">
    <source>
        <dbReference type="ARBA" id="ARBA00022782"/>
    </source>
</evidence>
<keyword evidence="22 42" id="KW-1133">Transmembrane helix</keyword>
<dbReference type="GO" id="GO:0032591">
    <property type="term" value="C:dendritic spine membrane"/>
    <property type="evidence" value="ECO:0007669"/>
    <property type="project" value="UniProtKB-SubCell"/>
</dbReference>
<keyword evidence="16 41" id="KW-0812">Transmembrane</keyword>
<reference evidence="44 45" key="1">
    <citation type="submission" date="2019-07" db="EMBL/GenBank/DDBJ databases">
        <title>Chromosome genome assembly for large yellow croaker.</title>
        <authorList>
            <person name="Xiao S."/>
        </authorList>
    </citation>
    <scope>NUCLEOTIDE SEQUENCE [LARGE SCALE GENOMIC DNA]</scope>
    <source>
        <strain evidence="44">JMULYC20181020</strain>
        <tissue evidence="44">Muscle</tissue>
    </source>
</reference>
<dbReference type="GO" id="GO:0048471">
    <property type="term" value="C:perinuclear region of cytoplasm"/>
    <property type="evidence" value="ECO:0007669"/>
    <property type="project" value="UniProtKB-SubCell"/>
</dbReference>
<sequence>MIFLFPVGFIGNIVILVVNLDHKGRLSAPDLYFVNLAIADLVLVADSLIEVFNLKQGYYDIASLCTFMNLFQQANMYSSVFFLTWMSFDRFVALTGFMGRSMPRARLSCCLIWVSSSLFTVLPFAIAQGQHAGELNFCFANVTQIQWLEVLLGFLLPFCILGLCYWKIARMLQQSRGEQSGPQQKPRRQKALRMISAAVLVFFLCWLPENVFVSVHLLRGDTDGGTLWHDYPLTEEQMEQAAQVILHPCTSYSHMWPSNM</sequence>
<evidence type="ECO:0000256" key="4">
    <source>
        <dbReference type="ARBA" id="ARBA00004245"/>
    </source>
</evidence>
<feature type="transmembrane region" description="Helical" evidence="42">
    <location>
        <begin position="191"/>
        <end position="209"/>
    </location>
</feature>
<evidence type="ECO:0000256" key="20">
    <source>
        <dbReference type="ARBA" id="ARBA00022824"/>
    </source>
</evidence>
<evidence type="ECO:0000256" key="6">
    <source>
        <dbReference type="ARBA" id="ARBA00004332"/>
    </source>
</evidence>
<comment type="similarity">
    <text evidence="41">Belongs to the G-protein coupled receptor 1 family.</text>
</comment>
<dbReference type="GO" id="GO:0004930">
    <property type="term" value="F:G protein-coupled receptor activity"/>
    <property type="evidence" value="ECO:0007669"/>
    <property type="project" value="UniProtKB-KW"/>
</dbReference>
<evidence type="ECO:0000256" key="39">
    <source>
        <dbReference type="ARBA" id="ARBA00042063"/>
    </source>
</evidence>
<keyword evidence="33" id="KW-0628">Postsynaptic cell membrane</keyword>
<keyword evidence="18" id="KW-0967">Endosome</keyword>
<dbReference type="PANTHER" id="PTHR24226">
    <property type="entry name" value="G-PROTEIN COUPLED RECEPTOR 182 AND ESTROGEN RECEPTOR 1"/>
    <property type="match status" value="1"/>
</dbReference>
<evidence type="ECO:0000256" key="12">
    <source>
        <dbReference type="ARBA" id="ARBA00004601"/>
    </source>
</evidence>
<dbReference type="Gene3D" id="1.20.1070.10">
    <property type="entry name" value="Rhodopsin 7-helix transmembrane proteins"/>
    <property type="match status" value="1"/>
</dbReference>
<evidence type="ECO:0000256" key="3">
    <source>
        <dbReference type="ARBA" id="ARBA00004225"/>
    </source>
</evidence>
<dbReference type="PANTHER" id="PTHR24226:SF2">
    <property type="entry name" value="G-PROTEIN COUPLED ESTROGEN RECEPTOR 1"/>
    <property type="match status" value="1"/>
</dbReference>
<dbReference type="GO" id="GO:0000139">
    <property type="term" value="C:Golgi membrane"/>
    <property type="evidence" value="ECO:0007669"/>
    <property type="project" value="UniProtKB-SubCell"/>
</dbReference>
<evidence type="ECO:0000256" key="28">
    <source>
        <dbReference type="ARBA" id="ARBA00023157"/>
    </source>
</evidence>
<evidence type="ECO:0000256" key="16">
    <source>
        <dbReference type="ARBA" id="ARBA00022692"/>
    </source>
</evidence>
<evidence type="ECO:0000256" key="36">
    <source>
        <dbReference type="ARBA" id="ARBA00023329"/>
    </source>
</evidence>
<keyword evidence="26" id="KW-0496">Mitochondrion</keyword>
<keyword evidence="17" id="KW-0053">Apoptosis</keyword>
<keyword evidence="36" id="KW-0968">Cytoplasmic vesicle</keyword>
<keyword evidence="20" id="KW-0256">Endoplasmic reticulum</keyword>
<evidence type="ECO:0000256" key="15">
    <source>
        <dbReference type="ARBA" id="ARBA00022490"/>
    </source>
</evidence>
<dbReference type="InterPro" id="IPR000276">
    <property type="entry name" value="GPCR_Rhodpsn"/>
</dbReference>
<feature type="domain" description="G-protein coupled receptors family 1 profile" evidence="43">
    <location>
        <begin position="11"/>
        <end position="212"/>
    </location>
</feature>
<keyword evidence="45" id="KW-1185">Reference proteome</keyword>
<dbReference type="InterPro" id="IPR047143">
    <property type="entry name" value="GPER1-like"/>
</dbReference>
<evidence type="ECO:0000256" key="30">
    <source>
        <dbReference type="ARBA" id="ARBA00023212"/>
    </source>
</evidence>
<evidence type="ECO:0000256" key="17">
    <source>
        <dbReference type="ARBA" id="ARBA00022703"/>
    </source>
</evidence>
<evidence type="ECO:0000256" key="2">
    <source>
        <dbReference type="ARBA" id="ARBA00004172"/>
    </source>
</evidence>
<evidence type="ECO:0000256" key="31">
    <source>
        <dbReference type="ARBA" id="ARBA00023224"/>
    </source>
</evidence>
<proteinExistence type="inferred from homology"/>
<keyword evidence="34" id="KW-0966">Cell projection</keyword>
<keyword evidence="32" id="KW-0539">Nucleus</keyword>
<comment type="caution">
    <text evidence="44">The sequence shown here is derived from an EMBL/GenBank/DDBJ whole genome shotgun (WGS) entry which is preliminary data.</text>
</comment>
<dbReference type="PROSITE" id="PS50262">
    <property type="entry name" value="G_PROTEIN_RECEP_F1_2"/>
    <property type="match status" value="1"/>
</dbReference>
<keyword evidence="31 41" id="KW-0807">Transducer</keyword>
<dbReference type="GO" id="GO:0005634">
    <property type="term" value="C:nucleus"/>
    <property type="evidence" value="ECO:0007669"/>
    <property type="project" value="UniProtKB-SubCell"/>
</dbReference>
<evidence type="ECO:0000256" key="25">
    <source>
        <dbReference type="ARBA" id="ARBA00023040"/>
    </source>
</evidence>
<evidence type="ECO:0000256" key="22">
    <source>
        <dbReference type="ARBA" id="ARBA00022989"/>
    </source>
</evidence>
<evidence type="ECO:0000256" key="26">
    <source>
        <dbReference type="ARBA" id="ARBA00023128"/>
    </source>
</evidence>
<keyword evidence="25 41" id="KW-0297">G-protein coupled receptor</keyword>
<keyword evidence="23" id="KW-0770">Synapse</keyword>
<organism evidence="44 45">
    <name type="scientific">Larimichthys crocea</name>
    <name type="common">Large yellow croaker</name>
    <name type="synonym">Pseudosciaena crocea</name>
    <dbReference type="NCBI Taxonomy" id="215358"/>
    <lineage>
        <taxon>Eukaryota</taxon>
        <taxon>Metazoa</taxon>
        <taxon>Chordata</taxon>
        <taxon>Craniata</taxon>
        <taxon>Vertebrata</taxon>
        <taxon>Euteleostomi</taxon>
        <taxon>Actinopterygii</taxon>
        <taxon>Neopterygii</taxon>
        <taxon>Teleostei</taxon>
        <taxon>Neoteleostei</taxon>
        <taxon>Acanthomorphata</taxon>
        <taxon>Eupercaria</taxon>
        <taxon>Sciaenidae</taxon>
        <taxon>Larimichthys</taxon>
    </lineage>
</organism>
<protein>
    <recommendedName>
        <fullName evidence="38">G-protein coupled estrogen receptor 1</fullName>
    </recommendedName>
    <alternativeName>
        <fullName evidence="39">G protein-coupled estrogen receptor 1</fullName>
    </alternativeName>
    <alternativeName>
        <fullName evidence="40">G-protein coupled receptor 30</fullName>
    </alternativeName>
</protein>
<evidence type="ECO:0000256" key="9">
    <source>
        <dbReference type="ARBA" id="ARBA00004477"/>
    </source>
</evidence>
<dbReference type="GO" id="GO:0055037">
    <property type="term" value="C:recycling endosome"/>
    <property type="evidence" value="ECO:0007669"/>
    <property type="project" value="UniProtKB-SubCell"/>
</dbReference>
<dbReference type="GO" id="GO:0005769">
    <property type="term" value="C:early endosome"/>
    <property type="evidence" value="ECO:0007669"/>
    <property type="project" value="UniProtKB-SubCell"/>
</dbReference>
<dbReference type="GO" id="GO:0030424">
    <property type="term" value="C:axon"/>
    <property type="evidence" value="ECO:0007669"/>
    <property type="project" value="UniProtKB-SubCell"/>
</dbReference>
<dbReference type="GO" id="GO:0006915">
    <property type="term" value="P:apoptotic process"/>
    <property type="evidence" value="ECO:0007669"/>
    <property type="project" value="UniProtKB-KW"/>
</dbReference>
<evidence type="ECO:0000256" key="8">
    <source>
        <dbReference type="ARBA" id="ARBA00004439"/>
    </source>
</evidence>
<evidence type="ECO:0000256" key="27">
    <source>
        <dbReference type="ARBA" id="ARBA00023136"/>
    </source>
</evidence>
<keyword evidence="19" id="KW-0221">Differentiation</keyword>
<keyword evidence="21" id="KW-0524">Neurogenesis</keyword>
<evidence type="ECO:0000256" key="11">
    <source>
        <dbReference type="ARBA" id="ARBA00004556"/>
    </source>
</evidence>
<feature type="transmembrane region" description="Helical" evidence="42">
    <location>
        <begin position="32"/>
        <end position="54"/>
    </location>
</feature>
<keyword evidence="30" id="KW-0206">Cytoskeleton</keyword>
<evidence type="ECO:0000256" key="38">
    <source>
        <dbReference type="ARBA" id="ARBA00039464"/>
    </source>
</evidence>
<evidence type="ECO:0000256" key="32">
    <source>
        <dbReference type="ARBA" id="ARBA00023242"/>
    </source>
</evidence>
<evidence type="ECO:0000256" key="7">
    <source>
        <dbReference type="ARBA" id="ARBA00004412"/>
    </source>
</evidence>
<evidence type="ECO:0000256" key="14">
    <source>
        <dbReference type="ARBA" id="ARBA00022475"/>
    </source>
</evidence>
<keyword evidence="14" id="KW-1003">Cell membrane</keyword>
<evidence type="ECO:0000256" key="1">
    <source>
        <dbReference type="ARBA" id="ARBA00004123"/>
    </source>
</evidence>
<gene>
    <name evidence="44" type="ORF">D5F01_LYC17681</name>
</gene>
<keyword evidence="24" id="KW-0333">Golgi apparatus</keyword>
<evidence type="ECO:0000256" key="42">
    <source>
        <dbReference type="SAM" id="Phobius"/>
    </source>
</evidence>
<dbReference type="GO" id="GO:0005856">
    <property type="term" value="C:cytoskeleton"/>
    <property type="evidence" value="ECO:0007669"/>
    <property type="project" value="UniProtKB-SubCell"/>
</dbReference>
<accession>A0A6G0HYN1</accession>
<feature type="transmembrane region" description="Helical" evidence="42">
    <location>
        <begin position="105"/>
        <end position="127"/>
    </location>
</feature>
<evidence type="ECO:0000256" key="23">
    <source>
        <dbReference type="ARBA" id="ARBA00023018"/>
    </source>
</evidence>
<dbReference type="GO" id="GO:0005789">
    <property type="term" value="C:endoplasmic reticulum membrane"/>
    <property type="evidence" value="ECO:0007669"/>
    <property type="project" value="UniProtKB-SubCell"/>
</dbReference>
<evidence type="ECO:0000256" key="35">
    <source>
        <dbReference type="ARBA" id="ARBA00023306"/>
    </source>
</evidence>
<dbReference type="EMBL" id="REGW02000017">
    <property type="protein sequence ID" value="KAE8284349.1"/>
    <property type="molecule type" value="Genomic_DNA"/>
</dbReference>